<dbReference type="SMART" id="SM00174">
    <property type="entry name" value="RHO"/>
    <property type="match status" value="1"/>
</dbReference>
<evidence type="ECO:0000313" key="5">
    <source>
        <dbReference type="Proteomes" id="UP000298138"/>
    </source>
</evidence>
<organism evidence="4 5">
    <name type="scientific">Ascodesmis nigricans</name>
    <dbReference type="NCBI Taxonomy" id="341454"/>
    <lineage>
        <taxon>Eukaryota</taxon>
        <taxon>Fungi</taxon>
        <taxon>Dikarya</taxon>
        <taxon>Ascomycota</taxon>
        <taxon>Pezizomycotina</taxon>
        <taxon>Pezizomycetes</taxon>
        <taxon>Pezizales</taxon>
        <taxon>Ascodesmidaceae</taxon>
        <taxon>Ascodesmis</taxon>
    </lineage>
</organism>
<dbReference type="InterPro" id="IPR027417">
    <property type="entry name" value="P-loop_NTPase"/>
</dbReference>
<dbReference type="AlphaFoldDB" id="A0A4S2N221"/>
<keyword evidence="2" id="KW-0547">Nucleotide-binding</keyword>
<evidence type="ECO:0000256" key="1">
    <source>
        <dbReference type="ARBA" id="ARBA00022481"/>
    </source>
</evidence>
<name>A0A4S2N221_9PEZI</name>
<dbReference type="SUPFAM" id="SSF52540">
    <property type="entry name" value="P-loop containing nucleoside triphosphate hydrolases"/>
    <property type="match status" value="1"/>
</dbReference>
<keyword evidence="1" id="KW-0488">Methylation</keyword>
<dbReference type="PROSITE" id="PS51420">
    <property type="entry name" value="RHO"/>
    <property type="match status" value="1"/>
</dbReference>
<dbReference type="GO" id="GO:0003924">
    <property type="term" value="F:GTPase activity"/>
    <property type="evidence" value="ECO:0007669"/>
    <property type="project" value="InterPro"/>
</dbReference>
<dbReference type="PANTHER" id="PTHR24072">
    <property type="entry name" value="RHO FAMILY GTPASE"/>
    <property type="match status" value="1"/>
</dbReference>
<dbReference type="EMBL" id="ML220114">
    <property type="protein sequence ID" value="TGZ83131.1"/>
    <property type="molecule type" value="Genomic_DNA"/>
</dbReference>
<sequence>MSSQPLRQKLVIIGDGNRGKTSLLFRFTQNIFDSHNHVQHVFDGFITDLTLSDGTLIELGLWDSRDQVDDDRLRPLMYPRSDVVVVSFGVDSPGFLENVYEKWVDEVRQICGDVPVILVALKADS</sequence>
<dbReference type="GO" id="GO:0005525">
    <property type="term" value="F:GTP binding"/>
    <property type="evidence" value="ECO:0007669"/>
    <property type="project" value="UniProtKB-KW"/>
</dbReference>
<dbReference type="Gene3D" id="3.40.50.300">
    <property type="entry name" value="P-loop containing nucleotide triphosphate hydrolases"/>
    <property type="match status" value="1"/>
</dbReference>
<gene>
    <name evidence="4" type="ORF">EX30DRAFT_339354</name>
</gene>
<dbReference type="GO" id="GO:0007264">
    <property type="term" value="P:small GTPase-mediated signal transduction"/>
    <property type="evidence" value="ECO:0007669"/>
    <property type="project" value="InterPro"/>
</dbReference>
<dbReference type="NCBIfam" id="TIGR00231">
    <property type="entry name" value="small_GTP"/>
    <property type="match status" value="1"/>
</dbReference>
<dbReference type="Proteomes" id="UP000298138">
    <property type="component" value="Unassembled WGS sequence"/>
</dbReference>
<evidence type="ECO:0000256" key="2">
    <source>
        <dbReference type="ARBA" id="ARBA00022741"/>
    </source>
</evidence>
<dbReference type="OrthoDB" id="245989at2759"/>
<accession>A0A4S2N221</accession>
<dbReference type="Pfam" id="PF00071">
    <property type="entry name" value="Ras"/>
    <property type="match status" value="1"/>
</dbReference>
<dbReference type="InterPro" id="IPR003578">
    <property type="entry name" value="Small_GTPase_Rho"/>
</dbReference>
<evidence type="ECO:0000256" key="3">
    <source>
        <dbReference type="ARBA" id="ARBA00023134"/>
    </source>
</evidence>
<proteinExistence type="predicted"/>
<reference evidence="4 5" key="1">
    <citation type="submission" date="2019-04" db="EMBL/GenBank/DDBJ databases">
        <title>Comparative genomics and transcriptomics to analyze fruiting body development in filamentous ascomycetes.</title>
        <authorList>
            <consortium name="DOE Joint Genome Institute"/>
            <person name="Lutkenhaus R."/>
            <person name="Traeger S."/>
            <person name="Breuer J."/>
            <person name="Kuo A."/>
            <person name="Lipzen A."/>
            <person name="Pangilinan J."/>
            <person name="Dilworth D."/>
            <person name="Sandor L."/>
            <person name="Poggeler S."/>
            <person name="Barry K."/>
            <person name="Grigoriev I.V."/>
            <person name="Nowrousian M."/>
        </authorList>
    </citation>
    <scope>NUCLEOTIDE SEQUENCE [LARGE SCALE GENOMIC DNA]</scope>
    <source>
        <strain evidence="4 5">CBS 389.68</strain>
    </source>
</reference>
<dbReference type="STRING" id="341454.A0A4S2N221"/>
<keyword evidence="5" id="KW-1185">Reference proteome</keyword>
<dbReference type="InterPro" id="IPR005225">
    <property type="entry name" value="Small_GTP-bd"/>
</dbReference>
<protein>
    <submittedName>
        <fullName evidence="4">P-loop containing nucleoside triphosphate hydrolase protein</fullName>
    </submittedName>
</protein>
<dbReference type="InterPro" id="IPR001806">
    <property type="entry name" value="Small_GTPase"/>
</dbReference>
<keyword evidence="3" id="KW-0342">GTP-binding</keyword>
<dbReference type="InParanoid" id="A0A4S2N221"/>
<dbReference type="PRINTS" id="PR00449">
    <property type="entry name" value="RASTRNSFRMNG"/>
</dbReference>
<dbReference type="PROSITE" id="PS51419">
    <property type="entry name" value="RAB"/>
    <property type="match status" value="1"/>
</dbReference>
<keyword evidence="4" id="KW-0378">Hydrolase</keyword>
<evidence type="ECO:0000313" key="4">
    <source>
        <dbReference type="EMBL" id="TGZ83131.1"/>
    </source>
</evidence>